<protein>
    <recommendedName>
        <fullName evidence="3">Polysaccharide deacetylase</fullName>
    </recommendedName>
</protein>
<dbReference type="RefSeq" id="WP_344620991.1">
    <property type="nucleotide sequence ID" value="NZ_BAAARV010000145.1"/>
</dbReference>
<evidence type="ECO:0000313" key="2">
    <source>
        <dbReference type="Proteomes" id="UP001501444"/>
    </source>
</evidence>
<organism evidence="1 2">
    <name type="scientific">Dactylosporangium salmoneum</name>
    <dbReference type="NCBI Taxonomy" id="53361"/>
    <lineage>
        <taxon>Bacteria</taxon>
        <taxon>Bacillati</taxon>
        <taxon>Actinomycetota</taxon>
        <taxon>Actinomycetes</taxon>
        <taxon>Micromonosporales</taxon>
        <taxon>Micromonosporaceae</taxon>
        <taxon>Dactylosporangium</taxon>
    </lineage>
</organism>
<evidence type="ECO:0000313" key="1">
    <source>
        <dbReference type="EMBL" id="GAA2396318.1"/>
    </source>
</evidence>
<gene>
    <name evidence="1" type="ORF">GCM10010170_112000</name>
</gene>
<reference evidence="2" key="1">
    <citation type="journal article" date="2019" name="Int. J. Syst. Evol. Microbiol.">
        <title>The Global Catalogue of Microorganisms (GCM) 10K type strain sequencing project: providing services to taxonomists for standard genome sequencing and annotation.</title>
        <authorList>
            <consortium name="The Broad Institute Genomics Platform"/>
            <consortium name="The Broad Institute Genome Sequencing Center for Infectious Disease"/>
            <person name="Wu L."/>
            <person name="Ma J."/>
        </authorList>
    </citation>
    <scope>NUCLEOTIDE SEQUENCE [LARGE SCALE GENOMIC DNA]</scope>
    <source>
        <strain evidence="2">JCM 3272</strain>
    </source>
</reference>
<name>A0ABP5VAL5_9ACTN</name>
<dbReference type="Pfam" id="PF10096">
    <property type="entry name" value="DUF2334"/>
    <property type="match status" value="1"/>
</dbReference>
<sequence>MGPGRLEAARQEWRKAALTPPDIWEFPHYTASAADYRAIASAPGIRARYEQVLYFNGMLGGPGARSVSQFFPYLVKDAYRTPVIPETLGNVATQRFNQHGVRLVPDILASAKRQFVVRDNVTSFFCHPFLALQYLPQLIEGIQSLGYTFVAAPSLL</sequence>
<dbReference type="InterPro" id="IPR018763">
    <property type="entry name" value="DUF2334"/>
</dbReference>
<dbReference type="Proteomes" id="UP001501444">
    <property type="component" value="Unassembled WGS sequence"/>
</dbReference>
<dbReference type="EMBL" id="BAAARV010000145">
    <property type="protein sequence ID" value="GAA2396318.1"/>
    <property type="molecule type" value="Genomic_DNA"/>
</dbReference>
<proteinExistence type="predicted"/>
<comment type="caution">
    <text evidence="1">The sequence shown here is derived from an EMBL/GenBank/DDBJ whole genome shotgun (WGS) entry which is preliminary data.</text>
</comment>
<keyword evidence="2" id="KW-1185">Reference proteome</keyword>
<accession>A0ABP5VAL5</accession>
<evidence type="ECO:0008006" key="3">
    <source>
        <dbReference type="Google" id="ProtNLM"/>
    </source>
</evidence>